<keyword evidence="5" id="KW-0560">Oxidoreductase</keyword>
<organism evidence="8 9">
    <name type="scientific">Gallibacterium genomosp. 3</name>
    <dbReference type="NCBI Taxonomy" id="505345"/>
    <lineage>
        <taxon>Bacteria</taxon>
        <taxon>Pseudomonadati</taxon>
        <taxon>Pseudomonadota</taxon>
        <taxon>Gammaproteobacteria</taxon>
        <taxon>Pasteurellales</taxon>
        <taxon>Pasteurellaceae</taxon>
        <taxon>Gallibacterium</taxon>
    </lineage>
</organism>
<sequence>MTQHLQSKCIKVSGAHQIQVTTTEIKPIYNNDIIVKIVRGGICGSDIHYYNHGGIGNFSLQHPMILGHEVVGILLENKQTVAVNPSKPCLQCKYCLSGKSNQCLNMRFFGSAMLNPHVDGGFSEYVVVRDDQVIPYNNEIPSKVMVFAEPLAVAIHAVNQAGSLVGKRVLVSGAGPIGSLVVAACKQAGAIEIVSSDIQESCRESAIKMGATSAINPLDNHDEYFADKGYFDVSFEASGAISAIHFAIDATKATGTIVQIGMAKGDAPIPVTKFLAKELTYRGAFRFTNEFEVAVRWLEQGLINPLPLLSHEFSYKDAEEALQTAGDKSKAIKVQLTFGE</sequence>
<dbReference type="Pfam" id="PF00107">
    <property type="entry name" value="ADH_zinc_N"/>
    <property type="match status" value="1"/>
</dbReference>
<dbReference type="Gene3D" id="3.40.50.720">
    <property type="entry name" value="NAD(P)-binding Rossmann-like Domain"/>
    <property type="match status" value="1"/>
</dbReference>
<dbReference type="InterPro" id="IPR036291">
    <property type="entry name" value="NAD(P)-bd_dom_sf"/>
</dbReference>
<dbReference type="Gene3D" id="3.90.180.10">
    <property type="entry name" value="Medium-chain alcohol dehydrogenases, catalytic domain"/>
    <property type="match status" value="1"/>
</dbReference>
<gene>
    <name evidence="8" type="ORF">QV01_03530</name>
</gene>
<evidence type="ECO:0000259" key="7">
    <source>
        <dbReference type="Pfam" id="PF08240"/>
    </source>
</evidence>
<dbReference type="SUPFAM" id="SSF50129">
    <property type="entry name" value="GroES-like"/>
    <property type="match status" value="1"/>
</dbReference>
<accession>A0A1A7NRU7</accession>
<dbReference type="PANTHER" id="PTHR43161">
    <property type="entry name" value="SORBITOL DEHYDROGENASE"/>
    <property type="match status" value="1"/>
</dbReference>
<dbReference type="CDD" id="cd08232">
    <property type="entry name" value="idonate-5-DH"/>
    <property type="match status" value="1"/>
</dbReference>
<dbReference type="AlphaFoldDB" id="A0A1A7NRU7"/>
<dbReference type="NCBIfam" id="NF007375">
    <property type="entry name" value="PRK09880.1"/>
    <property type="match status" value="1"/>
</dbReference>
<dbReference type="OrthoDB" id="9773078at2"/>
<name>A0A1A7NRU7_9PAST</name>
<dbReference type="InterPro" id="IPR013149">
    <property type="entry name" value="ADH-like_C"/>
</dbReference>
<comment type="similarity">
    <text evidence="2">Belongs to the zinc-containing alcohol dehydrogenase family.</text>
</comment>
<comment type="cofactor">
    <cofactor evidence="1">
        <name>Zn(2+)</name>
        <dbReference type="ChEBI" id="CHEBI:29105"/>
    </cofactor>
</comment>
<evidence type="ECO:0000256" key="1">
    <source>
        <dbReference type="ARBA" id="ARBA00001947"/>
    </source>
</evidence>
<evidence type="ECO:0000313" key="8">
    <source>
        <dbReference type="EMBL" id="OBW92947.1"/>
    </source>
</evidence>
<evidence type="ECO:0000313" key="9">
    <source>
        <dbReference type="Proteomes" id="UP000243558"/>
    </source>
</evidence>
<evidence type="ECO:0000256" key="2">
    <source>
        <dbReference type="ARBA" id="ARBA00008072"/>
    </source>
</evidence>
<feature type="domain" description="Alcohol dehydrogenase-like C-terminal" evidence="6">
    <location>
        <begin position="176"/>
        <end position="299"/>
    </location>
</feature>
<dbReference type="InterPro" id="IPR011032">
    <property type="entry name" value="GroES-like_sf"/>
</dbReference>
<dbReference type="GO" id="GO:0016491">
    <property type="term" value="F:oxidoreductase activity"/>
    <property type="evidence" value="ECO:0007669"/>
    <property type="project" value="UniProtKB-KW"/>
</dbReference>
<dbReference type="InterPro" id="IPR013154">
    <property type="entry name" value="ADH-like_N"/>
</dbReference>
<dbReference type="GO" id="GO:0046872">
    <property type="term" value="F:metal ion binding"/>
    <property type="evidence" value="ECO:0007669"/>
    <property type="project" value="UniProtKB-KW"/>
</dbReference>
<dbReference type="Pfam" id="PF08240">
    <property type="entry name" value="ADH_N"/>
    <property type="match status" value="1"/>
</dbReference>
<evidence type="ECO:0000256" key="5">
    <source>
        <dbReference type="ARBA" id="ARBA00023002"/>
    </source>
</evidence>
<evidence type="ECO:0000256" key="4">
    <source>
        <dbReference type="ARBA" id="ARBA00022833"/>
    </source>
</evidence>
<dbReference type="PANTHER" id="PTHR43161:SF9">
    <property type="entry name" value="SORBITOL DEHYDROGENASE"/>
    <property type="match status" value="1"/>
</dbReference>
<dbReference type="RefSeq" id="WP_065238977.1">
    <property type="nucleotide sequence ID" value="NZ_JTJM01000013.1"/>
</dbReference>
<comment type="caution">
    <text evidence="8">The sequence shown here is derived from an EMBL/GenBank/DDBJ whole genome shotgun (WGS) entry which is preliminary data.</text>
</comment>
<protein>
    <submittedName>
        <fullName evidence="8">L-idonate 5-dehydrogenase</fullName>
    </submittedName>
</protein>
<evidence type="ECO:0000259" key="6">
    <source>
        <dbReference type="Pfam" id="PF00107"/>
    </source>
</evidence>
<dbReference type="PATRIC" id="fig|505345.7.peg.707"/>
<reference evidence="8 9" key="1">
    <citation type="submission" date="2014-11" db="EMBL/GenBank/DDBJ databases">
        <title>Pan-genome of Gallibacterium spp.</title>
        <authorList>
            <person name="Kudirkiene E."/>
            <person name="Bojesen A.M."/>
        </authorList>
    </citation>
    <scope>NUCLEOTIDE SEQUENCE [LARGE SCALE GENOMIC DNA]</scope>
    <source>
        <strain evidence="8 9">F151</strain>
    </source>
</reference>
<dbReference type="Proteomes" id="UP000243558">
    <property type="component" value="Unassembled WGS sequence"/>
</dbReference>
<evidence type="ECO:0000256" key="3">
    <source>
        <dbReference type="ARBA" id="ARBA00022723"/>
    </source>
</evidence>
<keyword evidence="9" id="KW-1185">Reference proteome</keyword>
<keyword evidence="3" id="KW-0479">Metal-binding</keyword>
<feature type="domain" description="Alcohol dehydrogenase-like N-terminal" evidence="7">
    <location>
        <begin position="31"/>
        <end position="136"/>
    </location>
</feature>
<dbReference type="EMBL" id="JTJM01000013">
    <property type="protein sequence ID" value="OBW92947.1"/>
    <property type="molecule type" value="Genomic_DNA"/>
</dbReference>
<dbReference type="SUPFAM" id="SSF51735">
    <property type="entry name" value="NAD(P)-binding Rossmann-fold domains"/>
    <property type="match status" value="1"/>
</dbReference>
<proteinExistence type="inferred from homology"/>
<keyword evidence="4" id="KW-0862">Zinc</keyword>